<gene>
    <name evidence="1" type="ORF">EVAR_86816_1</name>
</gene>
<accession>A0A4C1VRT6</accession>
<organism evidence="1 2">
    <name type="scientific">Eumeta variegata</name>
    <name type="common">Bagworm moth</name>
    <name type="synonym">Eumeta japonica</name>
    <dbReference type="NCBI Taxonomy" id="151549"/>
    <lineage>
        <taxon>Eukaryota</taxon>
        <taxon>Metazoa</taxon>
        <taxon>Ecdysozoa</taxon>
        <taxon>Arthropoda</taxon>
        <taxon>Hexapoda</taxon>
        <taxon>Insecta</taxon>
        <taxon>Pterygota</taxon>
        <taxon>Neoptera</taxon>
        <taxon>Endopterygota</taxon>
        <taxon>Lepidoptera</taxon>
        <taxon>Glossata</taxon>
        <taxon>Ditrysia</taxon>
        <taxon>Tineoidea</taxon>
        <taxon>Psychidae</taxon>
        <taxon>Oiketicinae</taxon>
        <taxon>Eumeta</taxon>
    </lineage>
</organism>
<comment type="caution">
    <text evidence="1">The sequence shown here is derived from an EMBL/GenBank/DDBJ whole genome shotgun (WGS) entry which is preliminary data.</text>
</comment>
<name>A0A4C1VRT6_EUMVA</name>
<proteinExistence type="predicted"/>
<reference evidence="1 2" key="1">
    <citation type="journal article" date="2019" name="Commun. Biol.">
        <title>The bagworm genome reveals a unique fibroin gene that provides high tensile strength.</title>
        <authorList>
            <person name="Kono N."/>
            <person name="Nakamura H."/>
            <person name="Ohtoshi R."/>
            <person name="Tomita M."/>
            <person name="Numata K."/>
            <person name="Arakawa K."/>
        </authorList>
    </citation>
    <scope>NUCLEOTIDE SEQUENCE [LARGE SCALE GENOMIC DNA]</scope>
</reference>
<evidence type="ECO:0000313" key="2">
    <source>
        <dbReference type="Proteomes" id="UP000299102"/>
    </source>
</evidence>
<sequence>MRRLSDPRPFALHPRVRILRPCDAFVTNFVEAEFRALYCTSYDSERVQALHLAVVHGGIRQNTSLTSSSSCLRFAKREFNRGAASIFRARSLLMSSARLTRHPGFGSKRLHVLRFGSYTERGRTTRGGADGAWRALKGIVSAWGVTGNRQGSVPFLPLPPPGTERMGCLTHVTRDLME</sequence>
<dbReference type="AlphaFoldDB" id="A0A4C1VRT6"/>
<evidence type="ECO:0000313" key="1">
    <source>
        <dbReference type="EMBL" id="GBP41846.1"/>
    </source>
</evidence>
<dbReference type="EMBL" id="BGZK01000407">
    <property type="protein sequence ID" value="GBP41846.1"/>
    <property type="molecule type" value="Genomic_DNA"/>
</dbReference>
<protein>
    <submittedName>
        <fullName evidence="1">Uncharacterized protein</fullName>
    </submittedName>
</protein>
<keyword evidence="2" id="KW-1185">Reference proteome</keyword>
<dbReference type="Proteomes" id="UP000299102">
    <property type="component" value="Unassembled WGS sequence"/>
</dbReference>